<dbReference type="GO" id="GO:0004222">
    <property type="term" value="F:metalloendopeptidase activity"/>
    <property type="evidence" value="ECO:0007669"/>
    <property type="project" value="InterPro"/>
</dbReference>
<proteinExistence type="inferred from homology"/>
<dbReference type="Proteomes" id="UP001500420">
    <property type="component" value="Unassembled WGS sequence"/>
</dbReference>
<sequence length="423" mass="46250">MIEYHALLLALLVGSQALFSALAILNVRHGARESRANAEWLDERIGIESVDELIDYNRATAGLGQLQSWTLLALLLVALYAGALGDAVAALRGAGLGPITQGLAFFLGILLVQRIAQAPFDLYETFVIDEQFEFNEQTPRLWLRDAAVGTVVALVLGGALLGAVLWVIAAAPTWWWVGAWLLVVGFGLVMQILYPRVIAPLFNEFEPVADGELHDAVVDVFDRAGFETSDIYTMDASRRSSRLNAYFTGFGSTKRVVLFDTLVEQLSVPEIQSVLAHELAHWKKAHIWKGLGASAIRTGVAFAALGYLVDATWLYAMFDLPAEATYAGLFVAALFVYPLFGLTAPLVNRFWLGFEREADAFAVDVMGDGRPMADALAELARENLANPFPHPWYAAFHHTHPPIPERIRAVQSEDDPDDAAASA</sequence>
<evidence type="ECO:0000259" key="10">
    <source>
        <dbReference type="Pfam" id="PF01435"/>
    </source>
</evidence>
<feature type="transmembrane region" description="Helical" evidence="9">
    <location>
        <begin position="6"/>
        <end position="25"/>
    </location>
</feature>
<feature type="binding site" evidence="7">
    <location>
        <position position="355"/>
    </location>
    <ligand>
        <name>Zn(2+)</name>
        <dbReference type="ChEBI" id="CHEBI:29105"/>
        <note>catalytic</note>
    </ligand>
</feature>
<dbReference type="GO" id="GO:0071586">
    <property type="term" value="P:CAAX-box protein processing"/>
    <property type="evidence" value="ECO:0007669"/>
    <property type="project" value="InterPro"/>
</dbReference>
<evidence type="ECO:0000256" key="8">
    <source>
        <dbReference type="RuleBase" id="RU003983"/>
    </source>
</evidence>
<keyword evidence="5 8" id="KW-0482">Metalloprotease</keyword>
<dbReference type="Pfam" id="PF16491">
    <property type="entry name" value="Peptidase_M48_N"/>
    <property type="match status" value="1"/>
</dbReference>
<evidence type="ECO:0000313" key="12">
    <source>
        <dbReference type="EMBL" id="GAA0666218.1"/>
    </source>
</evidence>
<feature type="domain" description="CAAX prenyl protease 1 N-terminal" evidence="11">
    <location>
        <begin position="38"/>
        <end position="203"/>
    </location>
</feature>
<keyword evidence="9" id="KW-1133">Transmembrane helix</keyword>
<dbReference type="EMBL" id="BAAADV010000001">
    <property type="protein sequence ID" value="GAA0666218.1"/>
    <property type="molecule type" value="Genomic_DNA"/>
</dbReference>
<feature type="active site" description="Proton donor" evidence="6">
    <location>
        <position position="359"/>
    </location>
</feature>
<dbReference type="Gene3D" id="3.30.2010.10">
    <property type="entry name" value="Metalloproteases ('zincins'), catalytic domain"/>
    <property type="match status" value="1"/>
</dbReference>
<dbReference type="InterPro" id="IPR001915">
    <property type="entry name" value="Peptidase_M48"/>
</dbReference>
<evidence type="ECO:0000256" key="9">
    <source>
        <dbReference type="SAM" id="Phobius"/>
    </source>
</evidence>
<feature type="transmembrane region" description="Helical" evidence="9">
    <location>
        <begin position="89"/>
        <end position="112"/>
    </location>
</feature>
<evidence type="ECO:0000256" key="5">
    <source>
        <dbReference type="ARBA" id="ARBA00023049"/>
    </source>
</evidence>
<keyword evidence="4 7" id="KW-0862">Zinc</keyword>
<dbReference type="InterPro" id="IPR027057">
    <property type="entry name" value="CAXX_Prtase_1"/>
</dbReference>
<feature type="binding site" evidence="7">
    <location>
        <position position="277"/>
    </location>
    <ligand>
        <name>Zn(2+)</name>
        <dbReference type="ChEBI" id="CHEBI:29105"/>
        <note>catalytic</note>
    </ligand>
</feature>
<protein>
    <submittedName>
        <fullName evidence="12">M48 family metallopeptidase</fullName>
    </submittedName>
</protein>
<dbReference type="RefSeq" id="WP_343772721.1">
    <property type="nucleotide sequence ID" value="NZ_BAAADV010000001.1"/>
</dbReference>
<feature type="transmembrane region" description="Helical" evidence="9">
    <location>
        <begin position="146"/>
        <end position="168"/>
    </location>
</feature>
<feature type="transmembrane region" description="Helical" evidence="9">
    <location>
        <begin position="299"/>
        <end position="318"/>
    </location>
</feature>
<evidence type="ECO:0000256" key="1">
    <source>
        <dbReference type="ARBA" id="ARBA00022670"/>
    </source>
</evidence>
<evidence type="ECO:0000313" key="13">
    <source>
        <dbReference type="Proteomes" id="UP001500420"/>
    </source>
</evidence>
<keyword evidence="3 8" id="KW-0378">Hydrolase</keyword>
<evidence type="ECO:0000256" key="7">
    <source>
        <dbReference type="PIRSR" id="PIRSR627057-2"/>
    </source>
</evidence>
<feature type="active site" evidence="6">
    <location>
        <position position="278"/>
    </location>
</feature>
<feature type="transmembrane region" description="Helical" evidence="9">
    <location>
        <begin position="66"/>
        <end position="83"/>
    </location>
</feature>
<dbReference type="FunFam" id="3.30.2010.10:FF:000010">
    <property type="entry name" value="M48 family peptidase"/>
    <property type="match status" value="1"/>
</dbReference>
<gene>
    <name evidence="12" type="ORF">GCM10009020_09280</name>
</gene>
<feature type="transmembrane region" description="Helical" evidence="9">
    <location>
        <begin position="324"/>
        <end position="347"/>
    </location>
</feature>
<evidence type="ECO:0000256" key="6">
    <source>
        <dbReference type="PIRSR" id="PIRSR627057-1"/>
    </source>
</evidence>
<evidence type="ECO:0000256" key="3">
    <source>
        <dbReference type="ARBA" id="ARBA00022801"/>
    </source>
</evidence>
<feature type="transmembrane region" description="Helical" evidence="9">
    <location>
        <begin position="174"/>
        <end position="194"/>
    </location>
</feature>
<dbReference type="GO" id="GO:0046872">
    <property type="term" value="F:metal ion binding"/>
    <property type="evidence" value="ECO:0007669"/>
    <property type="project" value="UniProtKB-KW"/>
</dbReference>
<keyword evidence="13" id="KW-1185">Reference proteome</keyword>
<organism evidence="12 13">
    <name type="scientific">Natronoarchaeum mannanilyticum</name>
    <dbReference type="NCBI Taxonomy" id="926360"/>
    <lineage>
        <taxon>Archaea</taxon>
        <taxon>Methanobacteriati</taxon>
        <taxon>Methanobacteriota</taxon>
        <taxon>Stenosarchaea group</taxon>
        <taxon>Halobacteria</taxon>
        <taxon>Halobacteriales</taxon>
        <taxon>Natronoarchaeaceae</taxon>
    </lineage>
</organism>
<keyword evidence="1 8" id="KW-0645">Protease</keyword>
<dbReference type="AlphaFoldDB" id="A0AAV3T790"/>
<dbReference type="CDD" id="cd07343">
    <property type="entry name" value="M48A_Zmpste24p_like"/>
    <property type="match status" value="1"/>
</dbReference>
<keyword evidence="9" id="KW-0472">Membrane</keyword>
<dbReference type="InterPro" id="IPR032456">
    <property type="entry name" value="Peptidase_M48_N"/>
</dbReference>
<reference evidence="12 13" key="1">
    <citation type="journal article" date="2019" name="Int. J. Syst. Evol. Microbiol.">
        <title>The Global Catalogue of Microorganisms (GCM) 10K type strain sequencing project: providing services to taxonomists for standard genome sequencing and annotation.</title>
        <authorList>
            <consortium name="The Broad Institute Genomics Platform"/>
            <consortium name="The Broad Institute Genome Sequencing Center for Infectious Disease"/>
            <person name="Wu L."/>
            <person name="Ma J."/>
        </authorList>
    </citation>
    <scope>NUCLEOTIDE SEQUENCE [LARGE SCALE GENOMIC DNA]</scope>
    <source>
        <strain evidence="12 13">JCM 16328</strain>
    </source>
</reference>
<evidence type="ECO:0000256" key="4">
    <source>
        <dbReference type="ARBA" id="ARBA00022833"/>
    </source>
</evidence>
<feature type="domain" description="Peptidase M48" evidence="10">
    <location>
        <begin position="210"/>
        <end position="412"/>
    </location>
</feature>
<comment type="cofactor">
    <cofactor evidence="7 8">
        <name>Zn(2+)</name>
        <dbReference type="ChEBI" id="CHEBI:29105"/>
    </cofactor>
    <text evidence="7 8">Binds 1 zinc ion per subunit.</text>
</comment>
<evidence type="ECO:0000259" key="11">
    <source>
        <dbReference type="Pfam" id="PF16491"/>
    </source>
</evidence>
<accession>A0AAV3T790</accession>
<comment type="similarity">
    <text evidence="8">Belongs to the peptidase M48 family.</text>
</comment>
<comment type="caution">
    <text evidence="12">The sequence shown here is derived from an EMBL/GenBank/DDBJ whole genome shotgun (WGS) entry which is preliminary data.</text>
</comment>
<dbReference type="Pfam" id="PF01435">
    <property type="entry name" value="Peptidase_M48"/>
    <property type="match status" value="1"/>
</dbReference>
<keyword evidence="9" id="KW-0812">Transmembrane</keyword>
<name>A0AAV3T790_9EURY</name>
<keyword evidence="2 7" id="KW-0479">Metal-binding</keyword>
<feature type="binding site" evidence="7">
    <location>
        <position position="281"/>
    </location>
    <ligand>
        <name>Zn(2+)</name>
        <dbReference type="ChEBI" id="CHEBI:29105"/>
        <note>catalytic</note>
    </ligand>
</feature>
<evidence type="ECO:0000256" key="2">
    <source>
        <dbReference type="ARBA" id="ARBA00022723"/>
    </source>
</evidence>
<dbReference type="PANTHER" id="PTHR10120">
    <property type="entry name" value="CAAX PRENYL PROTEASE 1"/>
    <property type="match status" value="1"/>
</dbReference>